<dbReference type="PROSITE" id="PS01124">
    <property type="entry name" value="HTH_ARAC_FAMILY_2"/>
    <property type="match status" value="1"/>
</dbReference>
<keyword evidence="2" id="KW-0238">DNA-binding</keyword>
<dbReference type="GO" id="GO:0043565">
    <property type="term" value="F:sequence-specific DNA binding"/>
    <property type="evidence" value="ECO:0007669"/>
    <property type="project" value="InterPro"/>
</dbReference>
<dbReference type="PANTHER" id="PTHR43130">
    <property type="entry name" value="ARAC-FAMILY TRANSCRIPTIONAL REGULATOR"/>
    <property type="match status" value="1"/>
</dbReference>
<evidence type="ECO:0000256" key="3">
    <source>
        <dbReference type="ARBA" id="ARBA00023163"/>
    </source>
</evidence>
<dbReference type="InterPro" id="IPR029062">
    <property type="entry name" value="Class_I_gatase-like"/>
</dbReference>
<dbReference type="InterPro" id="IPR018062">
    <property type="entry name" value="HTH_AraC-typ_CS"/>
</dbReference>
<dbReference type="Proteomes" id="UP000544872">
    <property type="component" value="Unassembled WGS sequence"/>
</dbReference>
<dbReference type="PANTHER" id="PTHR43130:SF3">
    <property type="entry name" value="HTH-TYPE TRANSCRIPTIONAL REGULATOR RV1931C"/>
    <property type="match status" value="1"/>
</dbReference>
<keyword evidence="7" id="KW-1185">Reference proteome</keyword>
<accession>A0A7X0DPY9</accession>
<evidence type="ECO:0000313" key="7">
    <source>
        <dbReference type="Proteomes" id="UP000544872"/>
    </source>
</evidence>
<dbReference type="Gene3D" id="1.10.10.60">
    <property type="entry name" value="Homeodomain-like"/>
    <property type="match status" value="1"/>
</dbReference>
<evidence type="ECO:0000256" key="1">
    <source>
        <dbReference type="ARBA" id="ARBA00023015"/>
    </source>
</evidence>
<dbReference type="Gene3D" id="3.40.50.880">
    <property type="match status" value="1"/>
</dbReference>
<dbReference type="Pfam" id="PF12833">
    <property type="entry name" value="HTH_18"/>
    <property type="match status" value="1"/>
</dbReference>
<dbReference type="EMBL" id="JACIIX010000013">
    <property type="protein sequence ID" value="MBB6211772.1"/>
    <property type="molecule type" value="Genomic_DNA"/>
</dbReference>
<evidence type="ECO:0000313" key="6">
    <source>
        <dbReference type="EMBL" id="MBB6211772.1"/>
    </source>
</evidence>
<name>A0A7X0DPY9_NOVIT</name>
<dbReference type="SUPFAM" id="SSF46689">
    <property type="entry name" value="Homeodomain-like"/>
    <property type="match status" value="2"/>
</dbReference>
<dbReference type="CDD" id="cd03137">
    <property type="entry name" value="GATase1_AraC_1"/>
    <property type="match status" value="1"/>
</dbReference>
<dbReference type="SMART" id="SM00342">
    <property type="entry name" value="HTH_ARAC"/>
    <property type="match status" value="1"/>
</dbReference>
<reference evidence="6 7" key="1">
    <citation type="submission" date="2020-08" db="EMBL/GenBank/DDBJ databases">
        <title>Genomic Encyclopedia of Type Strains, Phase IV (KMG-IV): sequencing the most valuable type-strain genomes for metagenomic binning, comparative biology and taxonomic classification.</title>
        <authorList>
            <person name="Goeker M."/>
        </authorList>
    </citation>
    <scope>NUCLEOTIDE SEQUENCE [LARGE SCALE GENOMIC DNA]</scope>
    <source>
        <strain evidence="6 7">DSM 11590</strain>
    </source>
</reference>
<keyword evidence="1" id="KW-0805">Transcription regulation</keyword>
<sequence length="346" mass="37353">MPNDQPPVPSSALTGPLVVTLAYDRLCTFEFGIAVEVFGLSRPEMGSGWYRFAVAGVDAGPMRATGGLTFTVDGGLDLLEQADLIIAPGWRGIDEPVPEALCTALRAAHQRGARVISFCSGVFVLAASGLLDGRQATTHWRYTDTLHQRFPTIHVTPDVLYVDTGTVMTSAGTAAGLDLCLHIIRRDFGTDAANSVARRLILPAHRDGGQAQFIRQAVPRPHESTRLGPLLDHMRRTLDGTHTVEALARRVGMSRRTFLRRFEAATGTTPARWLLTERLNRARSLLETTQTSIEEIAVVAGFGSAATLRHHFRQVLSTTPGAYREAFGPHSDTSTGSEAFGVSAGL</sequence>
<dbReference type="SUPFAM" id="SSF52317">
    <property type="entry name" value="Class I glutamine amidotransferase-like"/>
    <property type="match status" value="1"/>
</dbReference>
<keyword evidence="3" id="KW-0804">Transcription</keyword>
<dbReference type="InterPro" id="IPR002818">
    <property type="entry name" value="DJ-1/PfpI"/>
</dbReference>
<protein>
    <submittedName>
        <fullName evidence="6">AraC family transcriptional activator FtrA</fullName>
    </submittedName>
</protein>
<evidence type="ECO:0000256" key="2">
    <source>
        <dbReference type="ARBA" id="ARBA00023125"/>
    </source>
</evidence>
<feature type="region of interest" description="Disordered" evidence="4">
    <location>
        <begin position="326"/>
        <end position="346"/>
    </location>
</feature>
<comment type="caution">
    <text evidence="6">The sequence shown here is derived from an EMBL/GenBank/DDBJ whole genome shotgun (WGS) entry which is preliminary data.</text>
</comment>
<dbReference type="AlphaFoldDB" id="A0A7X0DPY9"/>
<proteinExistence type="predicted"/>
<dbReference type="InterPro" id="IPR052158">
    <property type="entry name" value="INH-QAR"/>
</dbReference>
<dbReference type="RefSeq" id="WP_260402523.1">
    <property type="nucleotide sequence ID" value="NZ_JACIIX010000013.1"/>
</dbReference>
<dbReference type="PROSITE" id="PS00041">
    <property type="entry name" value="HTH_ARAC_FAMILY_1"/>
    <property type="match status" value="1"/>
</dbReference>
<dbReference type="InterPro" id="IPR009057">
    <property type="entry name" value="Homeodomain-like_sf"/>
</dbReference>
<dbReference type="GO" id="GO:0003700">
    <property type="term" value="F:DNA-binding transcription factor activity"/>
    <property type="evidence" value="ECO:0007669"/>
    <property type="project" value="InterPro"/>
</dbReference>
<dbReference type="InterPro" id="IPR018060">
    <property type="entry name" value="HTH_AraC"/>
</dbReference>
<evidence type="ECO:0000259" key="5">
    <source>
        <dbReference type="PROSITE" id="PS01124"/>
    </source>
</evidence>
<dbReference type="NCBIfam" id="NF006902">
    <property type="entry name" value="PRK09393.1"/>
    <property type="match status" value="1"/>
</dbReference>
<evidence type="ECO:0000256" key="4">
    <source>
        <dbReference type="SAM" id="MobiDB-lite"/>
    </source>
</evidence>
<gene>
    <name evidence="6" type="ORF">FHS48_003215</name>
</gene>
<organism evidence="6 7">
    <name type="scientific">Novispirillum itersonii</name>
    <name type="common">Aquaspirillum itersonii</name>
    <dbReference type="NCBI Taxonomy" id="189"/>
    <lineage>
        <taxon>Bacteria</taxon>
        <taxon>Pseudomonadati</taxon>
        <taxon>Pseudomonadota</taxon>
        <taxon>Alphaproteobacteria</taxon>
        <taxon>Rhodospirillales</taxon>
        <taxon>Novispirillaceae</taxon>
        <taxon>Novispirillum</taxon>
    </lineage>
</organism>
<dbReference type="Pfam" id="PF01965">
    <property type="entry name" value="DJ-1_PfpI"/>
    <property type="match status" value="1"/>
</dbReference>
<feature type="domain" description="HTH araC/xylS-type" evidence="5">
    <location>
        <begin position="228"/>
        <end position="326"/>
    </location>
</feature>